<name>G8QZW2_OWEHD</name>
<dbReference type="Proteomes" id="UP000005631">
    <property type="component" value="Chromosome"/>
</dbReference>
<evidence type="ECO:0000313" key="2">
    <source>
        <dbReference type="EMBL" id="AEV31556.1"/>
    </source>
</evidence>
<dbReference type="AlphaFoldDB" id="G8QZW2"/>
<organism evidence="2 3">
    <name type="scientific">Owenweeksia hongkongensis (strain DSM 17368 / CIP 108786 / JCM 12287 / NRRL B-23963 / UST20020801)</name>
    <dbReference type="NCBI Taxonomy" id="926562"/>
    <lineage>
        <taxon>Bacteria</taxon>
        <taxon>Pseudomonadati</taxon>
        <taxon>Bacteroidota</taxon>
        <taxon>Flavobacteriia</taxon>
        <taxon>Flavobacteriales</taxon>
        <taxon>Owenweeksiaceae</taxon>
        <taxon>Owenweeksia</taxon>
    </lineage>
</organism>
<evidence type="ECO:0000313" key="3">
    <source>
        <dbReference type="Proteomes" id="UP000005631"/>
    </source>
</evidence>
<accession>G8QZW2</accession>
<dbReference type="InterPro" id="IPR006016">
    <property type="entry name" value="UspA"/>
</dbReference>
<sequence>MKVISALIDFTETSKKAVQYAAWIAKHEGAKVNLVHIEASKSDNQEEIENRLIDFSGIEDQNVPYTVSLGDGNYLKKIPTLLQRNQADFVVIGTHGVKGIFQTLFGANVLILVQSLGISALVVQDHTPAPPSKTKSILFPLAPHHDFNVKIDQTAYWAKSWDARVDVFCLFKGDDSLPDNIAHNLELTKTTFTKEGVRFISTLQDSKVYSVGYSKDIIAYAEDKSFDLLAIMSKNSEENQYFGNVDKTNLILNPKGIPVLCIAE</sequence>
<reference evidence="2 3" key="1">
    <citation type="journal article" date="2012" name="Stand. Genomic Sci.">
        <title>Genome sequence of the orange-pigmented seawater bacterium Owenweeksia hongkongensis type strain (UST20020801(T)).</title>
        <authorList>
            <person name="Riedel T."/>
            <person name="Held B."/>
            <person name="Nolan M."/>
            <person name="Lucas S."/>
            <person name="Lapidus A."/>
            <person name="Tice H."/>
            <person name="Del Rio T.G."/>
            <person name="Cheng J.F."/>
            <person name="Han C."/>
            <person name="Tapia R."/>
            <person name="Goodwin L.A."/>
            <person name="Pitluck S."/>
            <person name="Liolios K."/>
            <person name="Mavromatis K."/>
            <person name="Pagani I."/>
            <person name="Ivanova N."/>
            <person name="Mikhailova N."/>
            <person name="Pati A."/>
            <person name="Chen A."/>
            <person name="Palaniappan K."/>
            <person name="Rohde M."/>
            <person name="Tindall B.J."/>
            <person name="Detter J.C."/>
            <person name="Goker M."/>
            <person name="Woyke T."/>
            <person name="Bristow J."/>
            <person name="Eisen J.A."/>
            <person name="Markowitz V."/>
            <person name="Hugenholtz P."/>
            <person name="Klenk H.P."/>
            <person name="Kyrpides N.C."/>
        </authorList>
    </citation>
    <scope>NUCLEOTIDE SEQUENCE</scope>
    <source>
        <strain evidence="3">DSM 17368 / JCM 12287 / NRRL B-23963</strain>
    </source>
</reference>
<dbReference type="HOGENOM" id="CLU_088894_0_0_10"/>
<feature type="domain" description="UspA" evidence="1">
    <location>
        <begin position="3"/>
        <end position="123"/>
    </location>
</feature>
<dbReference type="KEGG" id="oho:Oweho_0540"/>
<protein>
    <submittedName>
        <fullName evidence="2">Universal stress protein UspA-like protein</fullName>
    </submittedName>
</protein>
<dbReference type="Gene3D" id="3.40.50.12370">
    <property type="match status" value="1"/>
</dbReference>
<evidence type="ECO:0000259" key="1">
    <source>
        <dbReference type="Pfam" id="PF00582"/>
    </source>
</evidence>
<dbReference type="STRING" id="926562.Oweho_0540"/>
<dbReference type="Pfam" id="PF00582">
    <property type="entry name" value="Usp"/>
    <property type="match status" value="1"/>
</dbReference>
<proteinExistence type="predicted"/>
<dbReference type="RefSeq" id="WP_014200917.1">
    <property type="nucleotide sequence ID" value="NC_016599.1"/>
</dbReference>
<dbReference type="EMBL" id="CP003156">
    <property type="protein sequence ID" value="AEV31556.1"/>
    <property type="molecule type" value="Genomic_DNA"/>
</dbReference>
<dbReference type="OrthoDB" id="9788959at2"/>
<dbReference type="SUPFAM" id="SSF52402">
    <property type="entry name" value="Adenine nucleotide alpha hydrolases-like"/>
    <property type="match status" value="1"/>
</dbReference>
<keyword evidence="3" id="KW-1185">Reference proteome</keyword>
<dbReference type="CDD" id="cd00293">
    <property type="entry name" value="USP-like"/>
    <property type="match status" value="1"/>
</dbReference>
<gene>
    <name evidence="2" type="ordered locus">Oweho_0540</name>
</gene>
<dbReference type="eggNOG" id="COG0589">
    <property type="taxonomic scope" value="Bacteria"/>
</dbReference>